<evidence type="ECO:0000313" key="3">
    <source>
        <dbReference type="EMBL" id="PPS93447.1"/>
    </source>
</evidence>
<dbReference type="PANTHER" id="PTHR21329:SF3">
    <property type="entry name" value="PHOSPHATIDYLINOSITOL N-ACETYLGLUCOSAMINYLTRANSFERASE SUBUNIT Q"/>
    <property type="match status" value="1"/>
</dbReference>
<feature type="transmembrane region" description="Helical" evidence="1">
    <location>
        <begin position="405"/>
        <end position="425"/>
    </location>
</feature>
<dbReference type="GO" id="GO:0006506">
    <property type="term" value="P:GPI anchor biosynthetic process"/>
    <property type="evidence" value="ECO:0007669"/>
    <property type="project" value="InterPro"/>
</dbReference>
<dbReference type="Proteomes" id="UP000199752">
    <property type="component" value="Chromosome 5"/>
</dbReference>
<feature type="transmembrane region" description="Helical" evidence="1">
    <location>
        <begin position="309"/>
        <end position="332"/>
    </location>
</feature>
<name>A0A0S4TFI4_CRYHO</name>
<dbReference type="VEuPathDB" id="CryptoDB:CHUDEA5_1850"/>
<reference evidence="3 4" key="1">
    <citation type="submission" date="2014-11" db="EMBL/GenBank/DDBJ databases">
        <title>Comparative genomic analysis of Cryptosporidium hominis reveals occurrence of genetic recombination in virulent subtypes.</title>
        <authorList>
            <person name="Guo Y."/>
            <person name="Tang K."/>
            <person name="Frace M."/>
            <person name="Li N."/>
            <person name="Roellig D.M."/>
            <person name="Sammons S."/>
            <person name="Knipe K."/>
            <person name="Rowe L."/>
            <person name="Feng Y."/>
            <person name="Xiao L."/>
        </authorList>
    </citation>
    <scope>NUCLEOTIDE SEQUENCE [LARGE SCALE GENOMIC DNA]</scope>
    <source>
        <strain evidence="3">30976</strain>
    </source>
</reference>
<feature type="transmembrane region" description="Helical" evidence="1">
    <location>
        <begin position="508"/>
        <end position="535"/>
    </location>
</feature>
<reference evidence="3 4" key="3">
    <citation type="submission" date="2017-10" db="EMBL/GenBank/DDBJ databases">
        <title>Consistent, comparative and evidence-based genome annotation and re-annotation for the closely-related species, Cryptosporidium parvum, C. hominis and C. tyzzeri.</title>
        <authorList>
            <person name="Baptista R.P."/>
            <person name="Li Y."/>
            <person name="Sateriale A."/>
            <person name="Striepen B."/>
            <person name="Kissinger J.C."/>
        </authorList>
    </citation>
    <scope>NUCLEOTIDE SEQUENCE [LARGE SCALE GENOMIC DNA]</scope>
    <source>
        <strain evidence="3">30976</strain>
    </source>
</reference>
<protein>
    <submittedName>
        <fullName evidence="3">GPI1/PIG-Q like N-acetylglucosaminyl-phosphatidylinositol transferase</fullName>
    </submittedName>
</protein>
<keyword evidence="3" id="KW-0808">Transferase</keyword>
<dbReference type="AlphaFoldDB" id="A0A0S4TFI4"/>
<dbReference type="GO" id="GO:0016740">
    <property type="term" value="F:transferase activity"/>
    <property type="evidence" value="ECO:0007669"/>
    <property type="project" value="UniProtKB-KW"/>
</dbReference>
<gene>
    <name evidence="2" type="ORF">CHUDEA5_1850</name>
    <name evidence="3" type="ORF">GY17_00003633</name>
</gene>
<dbReference type="EMBL" id="LN877951">
    <property type="protein sequence ID" value="CUV06174.1"/>
    <property type="molecule type" value="Genomic_DNA"/>
</dbReference>
<evidence type="ECO:0000256" key="1">
    <source>
        <dbReference type="SAM" id="Phobius"/>
    </source>
</evidence>
<evidence type="ECO:0000313" key="4">
    <source>
        <dbReference type="Proteomes" id="UP001429100"/>
    </source>
</evidence>
<reference evidence="2" key="2">
    <citation type="submission" date="2015-08" db="EMBL/GenBank/DDBJ databases">
        <authorList>
            <person name="Babu N.S."/>
            <person name="Beckwith C.J."/>
            <person name="Beseler K.G."/>
            <person name="Brison A."/>
            <person name="Carone J.V."/>
            <person name="Caskin T.P."/>
            <person name="Diamond M."/>
            <person name="Durham M.E."/>
            <person name="Foxe J.M."/>
            <person name="Go M."/>
            <person name="Henderson B.A."/>
            <person name="Jones I.B."/>
            <person name="McGettigan J.A."/>
            <person name="Micheletti S.J."/>
            <person name="Nasrallah M.E."/>
            <person name="Ortiz D."/>
            <person name="Piller C.R."/>
            <person name="Privatt S.R."/>
            <person name="Schneider S.L."/>
            <person name="Sharp S."/>
            <person name="Smith T.C."/>
            <person name="Stanton J.D."/>
            <person name="Ullery H.E."/>
            <person name="Wilson R.J."/>
            <person name="Serrano M.G."/>
            <person name="Buck G."/>
            <person name="Lee V."/>
            <person name="Wang Y."/>
            <person name="Carvalho R."/>
            <person name="Voegtly L."/>
            <person name="Shi R."/>
            <person name="Duckworth R."/>
            <person name="Johnson A."/>
            <person name="Loviza R."/>
            <person name="Walstead R."/>
            <person name="Shah Z."/>
            <person name="Kiflezghi M."/>
            <person name="Wade K."/>
            <person name="Ball S.L."/>
            <person name="Bradley K.W."/>
            <person name="Asai D.J."/>
            <person name="Bowman C.A."/>
            <person name="Russell D.A."/>
            <person name="Pope W.H."/>
            <person name="Jacobs-Sera D."/>
            <person name="Hendrix R.W."/>
            <person name="Hatfull G.F."/>
        </authorList>
    </citation>
    <scope>NUCLEOTIDE SEQUENCE [LARGE SCALE GENOMIC DNA]</scope>
</reference>
<keyword evidence="1" id="KW-0472">Membrane</keyword>
<dbReference type="GO" id="GO:0005783">
    <property type="term" value="C:endoplasmic reticulum"/>
    <property type="evidence" value="ECO:0007669"/>
    <property type="project" value="TreeGrafter"/>
</dbReference>
<keyword evidence="1" id="KW-1133">Transmembrane helix</keyword>
<dbReference type="PANTHER" id="PTHR21329">
    <property type="entry name" value="PHOSPHATIDYLINOSITOL N-ACETYLGLUCOSAMINYLTRANSFERASE SUBUNIT Q-RELATED"/>
    <property type="match status" value="1"/>
</dbReference>
<organism evidence="2">
    <name type="scientific">Cryptosporidium hominis</name>
    <dbReference type="NCBI Taxonomy" id="237895"/>
    <lineage>
        <taxon>Eukaryota</taxon>
        <taxon>Sar</taxon>
        <taxon>Alveolata</taxon>
        <taxon>Apicomplexa</taxon>
        <taxon>Conoidasida</taxon>
        <taxon>Coccidia</taxon>
        <taxon>Eucoccidiorida</taxon>
        <taxon>Eimeriorina</taxon>
        <taxon>Cryptosporidiidae</taxon>
        <taxon>Cryptosporidium</taxon>
    </lineage>
</organism>
<proteinExistence type="predicted"/>
<dbReference type="Proteomes" id="UP001429100">
    <property type="component" value="Unassembled WGS sequence"/>
</dbReference>
<dbReference type="GO" id="GO:0016020">
    <property type="term" value="C:membrane"/>
    <property type="evidence" value="ECO:0007669"/>
    <property type="project" value="InterPro"/>
</dbReference>
<dbReference type="VEuPathDB" id="CryptoDB:GY17_00003633"/>
<feature type="transmembrane region" description="Helical" evidence="1">
    <location>
        <begin position="482"/>
        <end position="502"/>
    </location>
</feature>
<dbReference type="EMBL" id="JTAI01000011">
    <property type="protein sequence ID" value="PPS93447.1"/>
    <property type="molecule type" value="Genomic_DNA"/>
</dbReference>
<keyword evidence="4" id="KW-1185">Reference proteome</keyword>
<keyword evidence="1" id="KW-0812">Transmembrane</keyword>
<feature type="transmembrane region" description="Helical" evidence="1">
    <location>
        <begin position="431"/>
        <end position="449"/>
    </location>
</feature>
<accession>A0A0S4TFI4</accession>
<sequence>MITKDYTTQLSLLFPKSLIDNISEKSENCYFVLGKYYKLKKSVGIFAAESLCPVKDHYSLNLYDNTKVIGIFRFFCEKIDFQSDSDSFNLQYVSKHLSDIVFTAISGIGPECKEICLKILSISDCNFNLITTDKVNIILFSDQRTRIINLSKMLNNANHFLDNVIYSIENDLKVDDYITSVGLADENVDDDSLFEHFKTIMDDYIDFKYLDTLSTFNTNQQSEFDPFFLQIFRYLLFYSLTLLSFSSSVIWSCISNFPFIQTLIQKNICATISQAAYRIKNQRNWIILNHILKHSKVKLNKKLHNSLRLLFLSSITTVIVDYLLGVLFALGIDTFSRELVILMEKSFFYIYHDAIHTQVKWLMSFPAGFKLNQNLTTVMGNLTLAALKFWCDLTSQHFSDLNHNMIFLIKFVSITCGMSVSVALIWDILNIYSFLLFFIYTIMAKLYNLNLKAIKTFFYIFRGLKSNIFSNIDHNSHYSEQLLIGTILFTIFVLILPTITAFYINFLFIWSCVYISLVLLFFTISTINTFPFYLISMHIIAPNTFSSGIFIKKFSHNTSNQLIIIFSHKSLNINSICKPFSDSLNHLFRVHLNIVQIIKSILSGNILHILNLQGSKIHHFKSTFATLSDDEKNMESNSCSIRSKSSYLNGENFHHYIFDNITPAQLYNLK</sequence>
<dbReference type="VEuPathDB" id="CryptoDB:Chro.50196"/>
<dbReference type="OrthoDB" id="70250at2759"/>
<dbReference type="InterPro" id="IPR007720">
    <property type="entry name" value="PigQ/GPI1"/>
</dbReference>
<feature type="transmembrane region" description="Helical" evidence="1">
    <location>
        <begin position="231"/>
        <end position="254"/>
    </location>
</feature>
<evidence type="ECO:0000313" key="2">
    <source>
        <dbReference type="EMBL" id="CUV06174.1"/>
    </source>
</evidence>
<dbReference type="Pfam" id="PF05024">
    <property type="entry name" value="Gpi1"/>
    <property type="match status" value="1"/>
</dbReference>
<dbReference type="VEuPathDB" id="CryptoDB:ChTU502y2012_386g0290"/>